<evidence type="ECO:0000256" key="5">
    <source>
        <dbReference type="ARBA" id="ARBA00022801"/>
    </source>
</evidence>
<dbReference type="GO" id="GO:0005576">
    <property type="term" value="C:extracellular region"/>
    <property type="evidence" value="ECO:0007669"/>
    <property type="project" value="UniProtKB-SubCell"/>
</dbReference>
<keyword evidence="6 9" id="KW-0720">Serine protease</keyword>
<proteinExistence type="inferred from homology"/>
<evidence type="ECO:0000256" key="11">
    <source>
        <dbReference type="SAM" id="SignalP"/>
    </source>
</evidence>
<dbReference type="PROSITE" id="PS51892">
    <property type="entry name" value="SUBTILASE"/>
    <property type="match status" value="1"/>
</dbReference>
<dbReference type="Gene3D" id="3.30.70.80">
    <property type="entry name" value="Peptidase S8 propeptide/proteinase inhibitor I9"/>
    <property type="match status" value="1"/>
</dbReference>
<feature type="domain" description="PA" evidence="13">
    <location>
        <begin position="369"/>
        <end position="451"/>
    </location>
</feature>
<sequence length="764" mass="80862">MVFSPSLLPEIFFFFFLLRAAASGPAMAAQQKTYIVHLDPTKISVDIKSIIDSLTPSSSTSTDPPAELLYIYTSALSGFAAKLSLPQLASLRQLDGFLAGNPDELLTLHTSHSPEFLGLTPGRGLWSSANLAADVIIGIIDTGVWPEHPSFDDAGFSPVPARWKGACEEGTRFSSSNCNRKLIGARAFWKGYESIAGKINETQEFLSARDPQGHGTHTASTAGGNPVAGASTLGFASGTARGMRFTARVAAYKACWWLGCASSDILAGVDQAVADGVDVLSLSLGGTSRPFYADEIAIAAFGAIEKGVFVSCSAGNSGPEESSVSNTAPWMMTVAASYLDRRFPTVVKLGDGRTFTGASIYPGDPTKQLPLVYGTSAGPPLARYCLNGTLLPELVRGKIVLCDGGLIGRTEKGEFVKQAGGGGMLLMNDEEQGEELIADAHVLPASSLGISATTAIRGYFRSANRPTASITFLGTAYGSPAPAMTAFSSRGPNAVLPAILKPDLTAPGMNILAAWPPAVSPSLLENDQRRVDFNIVSGTSMSCPHVSGIAALLKSRYPNWSPAAIKSAMMTTAYTQIRNRGTSASPIIDVSNGLPASPFAFGSGHVDPERASKPGLIYDITADEYLRFLCRQNYTSAQVSLVARKGYICSPEAATVVSNDLNYPSFSVLLDSGNRNASTMETRTVTNVGPVQCRYVVRVREPEGVKMTVSPRVLKFGRAGQKLSYRVGFIGLGQGESGSTVFGELAWWACGPHWVRSPVAVTWQ</sequence>
<dbReference type="STRING" id="1088818.A0A2I0AX22"/>
<dbReference type="InterPro" id="IPR036852">
    <property type="entry name" value="Peptidase_S8/S53_dom_sf"/>
</dbReference>
<dbReference type="InterPro" id="IPR041469">
    <property type="entry name" value="Subtilisin-like_FN3"/>
</dbReference>
<dbReference type="PRINTS" id="PR00723">
    <property type="entry name" value="SUBTILISIN"/>
</dbReference>
<dbReference type="EMBL" id="KZ451942">
    <property type="protein sequence ID" value="PKA60056.1"/>
    <property type="molecule type" value="Genomic_DNA"/>
</dbReference>
<evidence type="ECO:0000256" key="9">
    <source>
        <dbReference type="PROSITE-ProRule" id="PRU01240"/>
    </source>
</evidence>
<feature type="chain" id="PRO_5014141524" evidence="11">
    <location>
        <begin position="24"/>
        <end position="764"/>
    </location>
</feature>
<feature type="active site" description="Charge relay system" evidence="8 9">
    <location>
        <position position="141"/>
    </location>
</feature>
<comment type="similarity">
    <text evidence="2 9 10">Belongs to the peptidase S8 family.</text>
</comment>
<dbReference type="FunFam" id="3.50.30.30:FF:000005">
    <property type="entry name" value="subtilisin-like protease SBT1.5"/>
    <property type="match status" value="1"/>
</dbReference>
<dbReference type="Gene3D" id="2.60.40.2310">
    <property type="match status" value="1"/>
</dbReference>
<dbReference type="InterPro" id="IPR023828">
    <property type="entry name" value="Peptidase_S8_Ser-AS"/>
</dbReference>
<dbReference type="InterPro" id="IPR023827">
    <property type="entry name" value="Peptidase_S8_Asp-AS"/>
</dbReference>
<feature type="active site" description="Charge relay system" evidence="8 9">
    <location>
        <position position="540"/>
    </location>
</feature>
<dbReference type="Pfam" id="PF17766">
    <property type="entry name" value="fn3_6"/>
    <property type="match status" value="1"/>
</dbReference>
<dbReference type="InterPro" id="IPR034197">
    <property type="entry name" value="Peptidases_S8_3"/>
</dbReference>
<dbReference type="SUPFAM" id="SSF52743">
    <property type="entry name" value="Subtilisin-like"/>
    <property type="match status" value="1"/>
</dbReference>
<dbReference type="PANTHER" id="PTHR10795">
    <property type="entry name" value="PROPROTEIN CONVERTASE SUBTILISIN/KEXIN"/>
    <property type="match status" value="1"/>
</dbReference>
<dbReference type="CDD" id="cd02120">
    <property type="entry name" value="PA_subtilisin_like"/>
    <property type="match status" value="1"/>
</dbReference>
<evidence type="ECO:0000256" key="4">
    <source>
        <dbReference type="ARBA" id="ARBA00022729"/>
    </source>
</evidence>
<dbReference type="GO" id="GO:0004252">
    <property type="term" value="F:serine-type endopeptidase activity"/>
    <property type="evidence" value="ECO:0007669"/>
    <property type="project" value="UniProtKB-UniRule"/>
</dbReference>
<dbReference type="AlphaFoldDB" id="A0A2I0AX22"/>
<evidence type="ECO:0000256" key="8">
    <source>
        <dbReference type="PIRSR" id="PIRSR615500-1"/>
    </source>
</evidence>
<dbReference type="InterPro" id="IPR010259">
    <property type="entry name" value="S8pro/Inhibitor_I9"/>
</dbReference>
<accession>A0A2I0AX22</accession>
<evidence type="ECO:0000259" key="13">
    <source>
        <dbReference type="Pfam" id="PF02225"/>
    </source>
</evidence>
<feature type="domain" description="Peptidase S8/S53" evidence="12">
    <location>
        <begin position="134"/>
        <end position="603"/>
    </location>
</feature>
<keyword evidence="3 9" id="KW-0645">Protease</keyword>
<dbReference type="Gene3D" id="3.50.30.30">
    <property type="match status" value="1"/>
</dbReference>
<dbReference type="Pfam" id="PF02225">
    <property type="entry name" value="PA"/>
    <property type="match status" value="1"/>
</dbReference>
<dbReference type="InterPro" id="IPR003137">
    <property type="entry name" value="PA_domain"/>
</dbReference>
<evidence type="ECO:0000256" key="2">
    <source>
        <dbReference type="ARBA" id="ARBA00011073"/>
    </source>
</evidence>
<evidence type="ECO:0000313" key="17">
    <source>
        <dbReference type="Proteomes" id="UP000236161"/>
    </source>
</evidence>
<comment type="subcellular location">
    <subcellularLocation>
        <location evidence="1">Secreted</location>
    </subcellularLocation>
</comment>
<dbReference type="InterPro" id="IPR015500">
    <property type="entry name" value="Peptidase_S8_subtilisin-rel"/>
</dbReference>
<evidence type="ECO:0000259" key="14">
    <source>
        <dbReference type="Pfam" id="PF05922"/>
    </source>
</evidence>
<evidence type="ECO:0000259" key="15">
    <source>
        <dbReference type="Pfam" id="PF17766"/>
    </source>
</evidence>
<reference evidence="16 17" key="1">
    <citation type="journal article" date="2017" name="Nature">
        <title>The Apostasia genome and the evolution of orchids.</title>
        <authorList>
            <person name="Zhang G.Q."/>
            <person name="Liu K.W."/>
            <person name="Li Z."/>
            <person name="Lohaus R."/>
            <person name="Hsiao Y.Y."/>
            <person name="Niu S.C."/>
            <person name="Wang J.Y."/>
            <person name="Lin Y.C."/>
            <person name="Xu Q."/>
            <person name="Chen L.J."/>
            <person name="Yoshida K."/>
            <person name="Fujiwara S."/>
            <person name="Wang Z.W."/>
            <person name="Zhang Y.Q."/>
            <person name="Mitsuda N."/>
            <person name="Wang M."/>
            <person name="Liu G.H."/>
            <person name="Pecoraro L."/>
            <person name="Huang H.X."/>
            <person name="Xiao X.J."/>
            <person name="Lin M."/>
            <person name="Wu X.Y."/>
            <person name="Wu W.L."/>
            <person name="Chen Y.Y."/>
            <person name="Chang S.B."/>
            <person name="Sakamoto S."/>
            <person name="Ohme-Takagi M."/>
            <person name="Yagi M."/>
            <person name="Zeng S.J."/>
            <person name="Shen C.Y."/>
            <person name="Yeh C.M."/>
            <person name="Luo Y.B."/>
            <person name="Tsai W.C."/>
            <person name="Van de Peer Y."/>
            <person name="Liu Z.J."/>
        </authorList>
    </citation>
    <scope>NUCLEOTIDE SEQUENCE [LARGE SCALE GENOMIC DNA]</scope>
    <source>
        <strain evidence="17">cv. Shenzhen</strain>
        <tissue evidence="16">Stem</tissue>
    </source>
</reference>
<dbReference type="Proteomes" id="UP000236161">
    <property type="component" value="Unassembled WGS sequence"/>
</dbReference>
<feature type="domain" description="Subtilisin-like protease fibronectin type-III" evidence="15">
    <location>
        <begin position="660"/>
        <end position="761"/>
    </location>
</feature>
<feature type="signal peptide" evidence="11">
    <location>
        <begin position="1"/>
        <end position="23"/>
    </location>
</feature>
<dbReference type="Pfam" id="PF05922">
    <property type="entry name" value="Inhibitor_I9"/>
    <property type="match status" value="1"/>
</dbReference>
<evidence type="ECO:0000313" key="16">
    <source>
        <dbReference type="EMBL" id="PKA60056.1"/>
    </source>
</evidence>
<keyword evidence="17" id="KW-1185">Reference proteome</keyword>
<dbReference type="PROSITE" id="PS00136">
    <property type="entry name" value="SUBTILASE_ASP"/>
    <property type="match status" value="1"/>
</dbReference>
<evidence type="ECO:0000256" key="7">
    <source>
        <dbReference type="ARBA" id="ARBA00023180"/>
    </source>
</evidence>
<keyword evidence="5 9" id="KW-0378">Hydrolase</keyword>
<dbReference type="InterPro" id="IPR045051">
    <property type="entry name" value="SBT"/>
</dbReference>
<evidence type="ECO:0000259" key="12">
    <source>
        <dbReference type="Pfam" id="PF00082"/>
    </source>
</evidence>
<dbReference type="FunFam" id="3.40.50.200:FF:000006">
    <property type="entry name" value="Subtilisin-like protease SBT1.5"/>
    <property type="match status" value="1"/>
</dbReference>
<evidence type="ECO:0000256" key="3">
    <source>
        <dbReference type="ARBA" id="ARBA00022670"/>
    </source>
</evidence>
<keyword evidence="4 11" id="KW-0732">Signal</keyword>
<name>A0A2I0AX22_9ASPA</name>
<organism evidence="16 17">
    <name type="scientific">Apostasia shenzhenica</name>
    <dbReference type="NCBI Taxonomy" id="1088818"/>
    <lineage>
        <taxon>Eukaryota</taxon>
        <taxon>Viridiplantae</taxon>
        <taxon>Streptophyta</taxon>
        <taxon>Embryophyta</taxon>
        <taxon>Tracheophyta</taxon>
        <taxon>Spermatophyta</taxon>
        <taxon>Magnoliopsida</taxon>
        <taxon>Liliopsida</taxon>
        <taxon>Asparagales</taxon>
        <taxon>Orchidaceae</taxon>
        <taxon>Apostasioideae</taxon>
        <taxon>Apostasia</taxon>
    </lineage>
</organism>
<feature type="domain" description="Inhibitor I9" evidence="14">
    <location>
        <begin position="33"/>
        <end position="109"/>
    </location>
</feature>
<dbReference type="PROSITE" id="PS00138">
    <property type="entry name" value="SUBTILASE_SER"/>
    <property type="match status" value="1"/>
</dbReference>
<dbReference type="CDD" id="cd04852">
    <property type="entry name" value="Peptidases_S8_3"/>
    <property type="match status" value="1"/>
</dbReference>
<dbReference type="Pfam" id="PF00082">
    <property type="entry name" value="Peptidase_S8"/>
    <property type="match status" value="1"/>
</dbReference>
<dbReference type="InterPro" id="IPR037045">
    <property type="entry name" value="S8pro/Inhibitor_I9_sf"/>
</dbReference>
<evidence type="ECO:0000256" key="1">
    <source>
        <dbReference type="ARBA" id="ARBA00004613"/>
    </source>
</evidence>
<evidence type="ECO:0000256" key="6">
    <source>
        <dbReference type="ARBA" id="ARBA00022825"/>
    </source>
</evidence>
<evidence type="ECO:0000256" key="10">
    <source>
        <dbReference type="RuleBase" id="RU003355"/>
    </source>
</evidence>
<dbReference type="Gene3D" id="3.40.50.200">
    <property type="entry name" value="Peptidase S8/S53 domain"/>
    <property type="match status" value="1"/>
</dbReference>
<dbReference type="GO" id="GO:0006508">
    <property type="term" value="P:proteolysis"/>
    <property type="evidence" value="ECO:0007669"/>
    <property type="project" value="UniProtKB-KW"/>
</dbReference>
<keyword evidence="7" id="KW-0325">Glycoprotein</keyword>
<dbReference type="OrthoDB" id="206201at2759"/>
<feature type="active site" description="Charge relay system" evidence="8 9">
    <location>
        <position position="214"/>
    </location>
</feature>
<gene>
    <name evidence="16" type="primary">ARA12</name>
    <name evidence="16" type="ORF">AXF42_Ash009740</name>
</gene>
<protein>
    <submittedName>
        <fullName evidence="16">Subtilisin-like protease</fullName>
    </submittedName>
</protein>
<dbReference type="InterPro" id="IPR000209">
    <property type="entry name" value="Peptidase_S8/S53_dom"/>
</dbReference>